<dbReference type="EMBL" id="CM056800">
    <property type="protein sequence ID" value="KAJ8709547.1"/>
    <property type="molecule type" value="Genomic_DNA"/>
</dbReference>
<protein>
    <submittedName>
        <fullName evidence="1">Uncharacterized protein</fullName>
    </submittedName>
</protein>
<organism evidence="1 2">
    <name type="scientific">Mythimna loreyi</name>
    <dbReference type="NCBI Taxonomy" id="667449"/>
    <lineage>
        <taxon>Eukaryota</taxon>
        <taxon>Metazoa</taxon>
        <taxon>Ecdysozoa</taxon>
        <taxon>Arthropoda</taxon>
        <taxon>Hexapoda</taxon>
        <taxon>Insecta</taxon>
        <taxon>Pterygota</taxon>
        <taxon>Neoptera</taxon>
        <taxon>Endopterygota</taxon>
        <taxon>Lepidoptera</taxon>
        <taxon>Glossata</taxon>
        <taxon>Ditrysia</taxon>
        <taxon>Noctuoidea</taxon>
        <taxon>Noctuidae</taxon>
        <taxon>Noctuinae</taxon>
        <taxon>Hadenini</taxon>
        <taxon>Mythimna</taxon>
    </lineage>
</organism>
<keyword evidence="2" id="KW-1185">Reference proteome</keyword>
<evidence type="ECO:0000313" key="2">
    <source>
        <dbReference type="Proteomes" id="UP001231649"/>
    </source>
</evidence>
<dbReference type="Proteomes" id="UP001231649">
    <property type="component" value="Chromosome 24"/>
</dbReference>
<comment type="caution">
    <text evidence="1">The sequence shown here is derived from an EMBL/GenBank/DDBJ whole genome shotgun (WGS) entry which is preliminary data.</text>
</comment>
<gene>
    <name evidence="1" type="ORF">PYW08_009551</name>
</gene>
<reference evidence="1" key="1">
    <citation type="submission" date="2023-03" db="EMBL/GenBank/DDBJ databases">
        <title>Chromosome-level genomes of two armyworms, Mythimna separata and Mythimna loreyi, provide insights into the biosynthesis and reception of sex pheromones.</title>
        <authorList>
            <person name="Zhao H."/>
        </authorList>
    </citation>
    <scope>NUCLEOTIDE SEQUENCE</scope>
    <source>
        <strain evidence="1">BeijingLab</strain>
    </source>
</reference>
<sequence length="258" mass="29141">MNVFFKYFVLTLCLNLIEGAFRCDYNYIPRSKSWFKHHVMPATWDDARMTCSLEGATLASPITEVLELDMIEIIEKLLTPETEVFTGIHASTPAGAFHTIEGIPFSEIPLTWAPNQPDNKNDNEKCITLNGKGEIADRSCEEPRPFICYSGNVKAKPNECGNHDPEYFLDKRMNKCFYDWGFGDWKTIEGQPLLEAGYATFKKGEPNNSAPGQKCGSINRDGLLNDLWCDRPVAFLCEKFPNIPAYCEVSSKRNVTNS</sequence>
<name>A0ACC2Q6P6_9NEOP</name>
<evidence type="ECO:0000313" key="1">
    <source>
        <dbReference type="EMBL" id="KAJ8709547.1"/>
    </source>
</evidence>
<accession>A0ACC2Q6P6</accession>
<proteinExistence type="predicted"/>